<sequence>MSNKAYWDSVAPTKKFTTTFDYDLIGRYLQKNFSILDIGCGYGRTLSELKKLGYTDLSGLDLSDTMIERGKKVDPTLNLGVMSNNKINFKDNSADAIFLLAVLTCIEKNSDQEVLIKEIKRVLRPGGILIVNDFLLNDDERNKKRYADFKKRHEALPYGIFRTDDDAVCRHHSEEHLKNLLAGFETESYSLTTFKTMNGHISKGINYIGINE</sequence>
<evidence type="ECO:0000259" key="1">
    <source>
        <dbReference type="Pfam" id="PF08241"/>
    </source>
</evidence>
<proteinExistence type="predicted"/>
<dbReference type="EMBL" id="AYZD01000035">
    <property type="protein sequence ID" value="KRM94849.1"/>
    <property type="molecule type" value="Genomic_DNA"/>
</dbReference>
<organism evidence="2 3">
    <name type="scientific">Liquorilactobacillus aquaticus DSM 21051</name>
    <dbReference type="NCBI Taxonomy" id="1423725"/>
    <lineage>
        <taxon>Bacteria</taxon>
        <taxon>Bacillati</taxon>
        <taxon>Bacillota</taxon>
        <taxon>Bacilli</taxon>
        <taxon>Lactobacillales</taxon>
        <taxon>Lactobacillaceae</taxon>
        <taxon>Liquorilactobacillus</taxon>
    </lineage>
</organism>
<accession>A0A0R2CST6</accession>
<comment type="caution">
    <text evidence="2">The sequence shown here is derived from an EMBL/GenBank/DDBJ whole genome shotgun (WGS) entry which is preliminary data.</text>
</comment>
<dbReference type="GO" id="GO:0008757">
    <property type="term" value="F:S-adenosylmethionine-dependent methyltransferase activity"/>
    <property type="evidence" value="ECO:0007669"/>
    <property type="project" value="InterPro"/>
</dbReference>
<dbReference type="PANTHER" id="PTHR43861">
    <property type="entry name" value="TRANS-ACONITATE 2-METHYLTRANSFERASE-RELATED"/>
    <property type="match status" value="1"/>
</dbReference>
<dbReference type="Proteomes" id="UP000051015">
    <property type="component" value="Unassembled WGS sequence"/>
</dbReference>
<evidence type="ECO:0000313" key="2">
    <source>
        <dbReference type="EMBL" id="KRM94849.1"/>
    </source>
</evidence>
<dbReference type="STRING" id="1423725.FC19_GL000108"/>
<dbReference type="OrthoDB" id="43862at2"/>
<dbReference type="RefSeq" id="WP_057876986.1">
    <property type="nucleotide sequence ID" value="NZ_AYZD01000035.1"/>
</dbReference>
<dbReference type="InterPro" id="IPR013216">
    <property type="entry name" value="Methyltransf_11"/>
</dbReference>
<protein>
    <recommendedName>
        <fullName evidence="1">Methyltransferase type 11 domain-containing protein</fullName>
    </recommendedName>
</protein>
<dbReference type="AlphaFoldDB" id="A0A0R2CST6"/>
<evidence type="ECO:0000313" key="3">
    <source>
        <dbReference type="Proteomes" id="UP000051015"/>
    </source>
</evidence>
<dbReference type="SUPFAM" id="SSF53335">
    <property type="entry name" value="S-adenosyl-L-methionine-dependent methyltransferases"/>
    <property type="match status" value="1"/>
</dbReference>
<reference evidence="2 3" key="1">
    <citation type="journal article" date="2015" name="Genome Announc.">
        <title>Expanding the biotechnology potential of lactobacilli through comparative genomics of 213 strains and associated genera.</title>
        <authorList>
            <person name="Sun Z."/>
            <person name="Harris H.M."/>
            <person name="McCann A."/>
            <person name="Guo C."/>
            <person name="Argimon S."/>
            <person name="Zhang W."/>
            <person name="Yang X."/>
            <person name="Jeffery I.B."/>
            <person name="Cooney J.C."/>
            <person name="Kagawa T.F."/>
            <person name="Liu W."/>
            <person name="Song Y."/>
            <person name="Salvetti E."/>
            <person name="Wrobel A."/>
            <person name="Rasinkangas P."/>
            <person name="Parkhill J."/>
            <person name="Rea M.C."/>
            <person name="O'Sullivan O."/>
            <person name="Ritari J."/>
            <person name="Douillard F.P."/>
            <person name="Paul Ross R."/>
            <person name="Yang R."/>
            <person name="Briner A.E."/>
            <person name="Felis G.E."/>
            <person name="de Vos W.M."/>
            <person name="Barrangou R."/>
            <person name="Klaenhammer T.R."/>
            <person name="Caufield P.W."/>
            <person name="Cui Y."/>
            <person name="Zhang H."/>
            <person name="O'Toole P.W."/>
        </authorList>
    </citation>
    <scope>NUCLEOTIDE SEQUENCE [LARGE SCALE GENOMIC DNA]</scope>
    <source>
        <strain evidence="2 3">DSM 21051</strain>
    </source>
</reference>
<dbReference type="CDD" id="cd02440">
    <property type="entry name" value="AdoMet_MTases"/>
    <property type="match status" value="1"/>
</dbReference>
<gene>
    <name evidence="2" type="ORF">FC19_GL000108</name>
</gene>
<dbReference type="PATRIC" id="fig|1423725.3.peg.109"/>
<feature type="domain" description="Methyltransferase type 11" evidence="1">
    <location>
        <begin position="36"/>
        <end position="131"/>
    </location>
</feature>
<keyword evidence="3" id="KW-1185">Reference proteome</keyword>
<dbReference type="InterPro" id="IPR029063">
    <property type="entry name" value="SAM-dependent_MTases_sf"/>
</dbReference>
<dbReference type="Pfam" id="PF08241">
    <property type="entry name" value="Methyltransf_11"/>
    <property type="match status" value="1"/>
</dbReference>
<name>A0A0R2CST6_9LACO</name>
<dbReference type="Gene3D" id="3.40.50.150">
    <property type="entry name" value="Vaccinia Virus protein VP39"/>
    <property type="match status" value="1"/>
</dbReference>